<reference evidence="19 20" key="1">
    <citation type="journal article" date="2016" name="Nat. Commun.">
        <title>Thousands of microbial genomes shed light on interconnected biogeochemical processes in an aquifer system.</title>
        <authorList>
            <person name="Anantharaman K."/>
            <person name="Brown C.T."/>
            <person name="Hug L.A."/>
            <person name="Sharon I."/>
            <person name="Castelle C.J."/>
            <person name="Probst A.J."/>
            <person name="Thomas B.C."/>
            <person name="Singh A."/>
            <person name="Wilkins M.J."/>
            <person name="Karaoz U."/>
            <person name="Brodie E.L."/>
            <person name="Williams K.H."/>
            <person name="Hubbard S.S."/>
            <person name="Banfield J.F."/>
        </authorList>
    </citation>
    <scope>NUCLEOTIDE SEQUENCE [LARGE SCALE GENOMIC DNA]</scope>
</reference>
<evidence type="ECO:0008006" key="21">
    <source>
        <dbReference type="Google" id="ProtNLM"/>
    </source>
</evidence>
<feature type="domain" description="Polysaccharide export protein N-terminal" evidence="16">
    <location>
        <begin position="71"/>
        <end position="145"/>
    </location>
</feature>
<evidence type="ECO:0000256" key="8">
    <source>
        <dbReference type="ARBA" id="ARBA00023047"/>
    </source>
</evidence>
<dbReference type="AlphaFoldDB" id="A0A1F7RCJ8"/>
<organism evidence="19 20">
    <name type="scientific">Candidatus Schekmanbacteria bacterium GWA2_38_11</name>
    <dbReference type="NCBI Taxonomy" id="1817876"/>
    <lineage>
        <taxon>Bacteria</taxon>
        <taxon>Candidatus Schekmaniibacteriota</taxon>
    </lineage>
</organism>
<keyword evidence="6" id="KW-0812">Transmembrane</keyword>
<dbReference type="Pfam" id="PF22461">
    <property type="entry name" value="SLBB_2"/>
    <property type="match status" value="1"/>
</dbReference>
<evidence type="ECO:0000256" key="1">
    <source>
        <dbReference type="ARBA" id="ARBA00004571"/>
    </source>
</evidence>
<evidence type="ECO:0000313" key="20">
    <source>
        <dbReference type="Proteomes" id="UP000178526"/>
    </source>
</evidence>
<dbReference type="EMBL" id="MGDB01000141">
    <property type="protein sequence ID" value="OGL38684.1"/>
    <property type="molecule type" value="Genomic_DNA"/>
</dbReference>
<keyword evidence="15" id="KW-0175">Coiled coil</keyword>
<dbReference type="GO" id="GO:0009279">
    <property type="term" value="C:cell outer membrane"/>
    <property type="evidence" value="ECO:0007669"/>
    <property type="project" value="UniProtKB-SubCell"/>
</dbReference>
<dbReference type="GO" id="GO:0046930">
    <property type="term" value="C:pore complex"/>
    <property type="evidence" value="ECO:0007669"/>
    <property type="project" value="UniProtKB-KW"/>
</dbReference>
<dbReference type="InterPro" id="IPR003715">
    <property type="entry name" value="Poly_export_N"/>
</dbReference>
<keyword evidence="8" id="KW-0625">Polysaccharide transport</keyword>
<evidence type="ECO:0000256" key="4">
    <source>
        <dbReference type="ARBA" id="ARBA00022452"/>
    </source>
</evidence>
<evidence type="ECO:0000256" key="5">
    <source>
        <dbReference type="ARBA" id="ARBA00022597"/>
    </source>
</evidence>
<protein>
    <recommendedName>
        <fullName evidence="21">Soluble ligand binding domain-containing protein</fullName>
    </recommendedName>
</protein>
<evidence type="ECO:0000256" key="14">
    <source>
        <dbReference type="ARBA" id="ARBA00023288"/>
    </source>
</evidence>
<dbReference type="Gene3D" id="3.10.560.10">
    <property type="entry name" value="Outer membrane lipoprotein wza domain like"/>
    <property type="match status" value="2"/>
</dbReference>
<evidence type="ECO:0000256" key="3">
    <source>
        <dbReference type="ARBA" id="ARBA00022448"/>
    </source>
</evidence>
<evidence type="ECO:0000259" key="17">
    <source>
        <dbReference type="Pfam" id="PF10531"/>
    </source>
</evidence>
<evidence type="ECO:0000256" key="11">
    <source>
        <dbReference type="ARBA" id="ARBA00023136"/>
    </source>
</evidence>
<dbReference type="Gene3D" id="3.30.1950.10">
    <property type="entry name" value="wza like domain"/>
    <property type="match status" value="1"/>
</dbReference>
<comment type="similarity">
    <text evidence="2">Belongs to the BexD/CtrA/VexA family.</text>
</comment>
<evidence type="ECO:0000256" key="6">
    <source>
        <dbReference type="ARBA" id="ARBA00022692"/>
    </source>
</evidence>
<keyword evidence="14" id="KW-0449">Lipoprotein</keyword>
<dbReference type="Pfam" id="PF02563">
    <property type="entry name" value="Poly_export"/>
    <property type="match status" value="1"/>
</dbReference>
<keyword evidence="7" id="KW-0732">Signal</keyword>
<dbReference type="PANTHER" id="PTHR33619">
    <property type="entry name" value="POLYSACCHARIDE EXPORT PROTEIN GFCE-RELATED"/>
    <property type="match status" value="1"/>
</dbReference>
<name>A0A1F7RCJ8_9BACT</name>
<dbReference type="PROSITE" id="PS51257">
    <property type="entry name" value="PROKAR_LIPOPROTEIN"/>
    <property type="match status" value="1"/>
</dbReference>
<evidence type="ECO:0000256" key="7">
    <source>
        <dbReference type="ARBA" id="ARBA00022729"/>
    </source>
</evidence>
<evidence type="ECO:0000259" key="16">
    <source>
        <dbReference type="Pfam" id="PF02563"/>
    </source>
</evidence>
<dbReference type="GO" id="GO:0006811">
    <property type="term" value="P:monoatomic ion transport"/>
    <property type="evidence" value="ECO:0007669"/>
    <property type="project" value="UniProtKB-KW"/>
</dbReference>
<dbReference type="InterPro" id="IPR049712">
    <property type="entry name" value="Poly_export"/>
</dbReference>
<comment type="caution">
    <text evidence="19">The sequence shown here is derived from an EMBL/GenBank/DDBJ whole genome shotgun (WGS) entry which is preliminary data.</text>
</comment>
<dbReference type="Pfam" id="PF10531">
    <property type="entry name" value="SLBB"/>
    <property type="match status" value="1"/>
</dbReference>
<evidence type="ECO:0000256" key="12">
    <source>
        <dbReference type="ARBA" id="ARBA00023139"/>
    </source>
</evidence>
<keyword evidence="4" id="KW-1134">Transmembrane beta strand</keyword>
<keyword evidence="12" id="KW-0564">Palmitate</keyword>
<keyword evidence="10" id="KW-0626">Porin</keyword>
<gene>
    <name evidence="19" type="ORF">A2042_06080</name>
</gene>
<dbReference type="Proteomes" id="UP000178526">
    <property type="component" value="Unassembled WGS sequence"/>
</dbReference>
<dbReference type="PANTHER" id="PTHR33619:SF3">
    <property type="entry name" value="POLYSACCHARIDE EXPORT PROTEIN GFCE-RELATED"/>
    <property type="match status" value="1"/>
</dbReference>
<proteinExistence type="inferred from homology"/>
<evidence type="ECO:0000256" key="15">
    <source>
        <dbReference type="SAM" id="Coils"/>
    </source>
</evidence>
<evidence type="ECO:0000256" key="9">
    <source>
        <dbReference type="ARBA" id="ARBA00023065"/>
    </source>
</evidence>
<keyword evidence="13" id="KW-0998">Cell outer membrane</keyword>
<evidence type="ECO:0000259" key="18">
    <source>
        <dbReference type="Pfam" id="PF22461"/>
    </source>
</evidence>
<dbReference type="GO" id="GO:0015288">
    <property type="term" value="F:porin activity"/>
    <property type="evidence" value="ECO:0007669"/>
    <property type="project" value="UniProtKB-KW"/>
</dbReference>
<evidence type="ECO:0000256" key="13">
    <source>
        <dbReference type="ARBA" id="ARBA00023237"/>
    </source>
</evidence>
<evidence type="ECO:0000256" key="10">
    <source>
        <dbReference type="ARBA" id="ARBA00023114"/>
    </source>
</evidence>
<accession>A0A1F7RCJ8</accession>
<feature type="coiled-coil region" evidence="15">
    <location>
        <begin position="290"/>
        <end position="317"/>
    </location>
</feature>
<sequence>MKIYIKKKAIFLIIAIFFFAGCYFWRGSNIIIKRYPKKDTATINSSASMKEPGTTSNEGLIIFDNEKNESQKDAYTVGSEDLLSITIWENPDLSQDERVNEGGDINYPFIGKVNVAGKTVNEVDEILTGLLGKELVYDPQVDVFVKEYKSKKVFVVGEVNKPGTYYLRESRSLFEILSEAGGIRTDSAGNYLIIKRKLPENKEESSEIKIPLLKGELERDVEVFEGDIIKVPEGKFFISGEIGKPGFYPIHEDLNIFQGIIIAGGFTKTADENNVKLRRDDGKESLLVDVERLRKALEKGGTNLKEVEEQIKEIKLRDGDMIFVPTSFFYTE</sequence>
<dbReference type="InterPro" id="IPR054765">
    <property type="entry name" value="SLBB_dom"/>
</dbReference>
<dbReference type="InterPro" id="IPR019554">
    <property type="entry name" value="Soluble_ligand-bd"/>
</dbReference>
<feature type="domain" description="Soluble ligand binding" evidence="17">
    <location>
        <begin position="235"/>
        <end position="283"/>
    </location>
</feature>
<evidence type="ECO:0000313" key="19">
    <source>
        <dbReference type="EMBL" id="OGL38684.1"/>
    </source>
</evidence>
<comment type="subcellular location">
    <subcellularLocation>
        <location evidence="1">Cell outer membrane</location>
        <topology evidence="1">Multi-pass membrane protein</topology>
    </subcellularLocation>
</comment>
<feature type="domain" description="SLBB" evidence="18">
    <location>
        <begin position="151"/>
        <end position="231"/>
    </location>
</feature>
<keyword evidence="5" id="KW-0762">Sugar transport</keyword>
<evidence type="ECO:0000256" key="2">
    <source>
        <dbReference type="ARBA" id="ARBA00009450"/>
    </source>
</evidence>
<keyword evidence="9" id="KW-0406">Ion transport</keyword>
<keyword evidence="11" id="KW-0472">Membrane</keyword>
<keyword evidence="3" id="KW-0813">Transport</keyword>
<dbReference type="GO" id="GO:0015159">
    <property type="term" value="F:polysaccharide transmembrane transporter activity"/>
    <property type="evidence" value="ECO:0007669"/>
    <property type="project" value="InterPro"/>
</dbReference>